<organism evidence="1 2">
    <name type="scientific">Zwartia hollandica</name>
    <dbReference type="NCBI Taxonomy" id="324606"/>
    <lineage>
        <taxon>Bacteria</taxon>
        <taxon>Pseudomonadati</taxon>
        <taxon>Pseudomonadota</taxon>
        <taxon>Betaproteobacteria</taxon>
        <taxon>Burkholderiales</taxon>
        <taxon>Alcaligenaceae</taxon>
        <taxon>Zwartia</taxon>
    </lineage>
</organism>
<dbReference type="InterPro" id="IPR045718">
    <property type="entry name" value="DUF6072"/>
</dbReference>
<gene>
    <name evidence="1" type="ORF">KZZ10_09180</name>
</gene>
<protein>
    <submittedName>
        <fullName evidence="1">Uncharacterized protein</fullName>
    </submittedName>
</protein>
<sequence length="103" mass="10442">MQTQANDLNVLTNGAKLVGESVLPGASLLMDGQFLNGAAHAAVGIGARLALGPLGVVLVCADSFSKSVTDKFLWDHVKDGIEARKAAKAAKAAAQVEAEAQAA</sequence>
<proteinExistence type="predicted"/>
<dbReference type="Pfam" id="PF19549">
    <property type="entry name" value="DUF6072"/>
    <property type="match status" value="1"/>
</dbReference>
<evidence type="ECO:0000313" key="1">
    <source>
        <dbReference type="EMBL" id="MBZ1350817.1"/>
    </source>
</evidence>
<comment type="caution">
    <text evidence="1">The sequence shown here is derived from an EMBL/GenBank/DDBJ whole genome shotgun (WGS) entry which is preliminary data.</text>
</comment>
<reference evidence="1" key="1">
    <citation type="submission" date="2021-07" db="EMBL/GenBank/DDBJ databases">
        <title>New genus and species of the family Alcaligenaceae.</title>
        <authorList>
            <person name="Hahn M.W."/>
        </authorList>
    </citation>
    <scope>NUCLEOTIDE SEQUENCE</scope>
    <source>
        <strain evidence="1">LF4-65</strain>
    </source>
</reference>
<dbReference type="RefSeq" id="WP_259661225.1">
    <property type="nucleotide sequence ID" value="NZ_JAHXRI010000007.1"/>
</dbReference>
<name>A0A953NAQ3_9BURK</name>
<dbReference type="Proteomes" id="UP000739565">
    <property type="component" value="Unassembled WGS sequence"/>
</dbReference>
<dbReference type="EMBL" id="JAHXRI010000007">
    <property type="protein sequence ID" value="MBZ1350817.1"/>
    <property type="molecule type" value="Genomic_DNA"/>
</dbReference>
<evidence type="ECO:0000313" key="2">
    <source>
        <dbReference type="Proteomes" id="UP000739565"/>
    </source>
</evidence>
<accession>A0A953NAQ3</accession>
<keyword evidence="2" id="KW-1185">Reference proteome</keyword>
<dbReference type="AlphaFoldDB" id="A0A953NAQ3"/>